<comment type="caution">
    <text evidence="1">The sequence shown here is derived from an EMBL/GenBank/DDBJ whole genome shotgun (WGS) entry which is preliminary data.</text>
</comment>
<evidence type="ECO:0000313" key="2">
    <source>
        <dbReference type="Proteomes" id="UP000238426"/>
    </source>
</evidence>
<keyword evidence="2" id="KW-1185">Reference proteome</keyword>
<dbReference type="Proteomes" id="UP000238426">
    <property type="component" value="Unassembled WGS sequence"/>
</dbReference>
<accession>A0A2T1NC02</accession>
<sequence>MKNKMIKRNLVLGILFFLPVIFLLFLYPAKHNYTPLDNVKSSVLDLSNLPSLQNKEVAFKDKITVLSFFGSNPENHITEASNLKELVYDNFTGFKGFQMVSIFPIEAKEEAMRLQKELTKFKPLEYWEFVFASKEDINRLFSSFRTSKYLNSEGFVSEVYIIDKELHQRGRLDDRSKKEIENNAAIYPLTSYNASEVSVLKNKMSEDVRILFTEYRQKRKGEFNSDTRRAEDLKSN</sequence>
<dbReference type="Gene3D" id="3.40.30.10">
    <property type="entry name" value="Glutaredoxin"/>
    <property type="match status" value="1"/>
</dbReference>
<organism evidence="1 2">
    <name type="scientific">Aurantibacter aestuarii</name>
    <dbReference type="NCBI Taxonomy" id="1266046"/>
    <lineage>
        <taxon>Bacteria</taxon>
        <taxon>Pseudomonadati</taxon>
        <taxon>Bacteroidota</taxon>
        <taxon>Flavobacteriia</taxon>
        <taxon>Flavobacteriales</taxon>
        <taxon>Flavobacteriaceae</taxon>
        <taxon>Aurantibacter</taxon>
    </lineage>
</organism>
<dbReference type="EMBL" id="PXOQ01000007">
    <property type="protein sequence ID" value="PSG89935.1"/>
    <property type="molecule type" value="Genomic_DNA"/>
</dbReference>
<evidence type="ECO:0008006" key="3">
    <source>
        <dbReference type="Google" id="ProtNLM"/>
    </source>
</evidence>
<gene>
    <name evidence="1" type="ORF">C7H52_01305</name>
</gene>
<name>A0A2T1NC02_9FLAO</name>
<dbReference type="AlphaFoldDB" id="A0A2T1NC02"/>
<dbReference type="OrthoDB" id="1437325at2"/>
<proteinExistence type="predicted"/>
<protein>
    <recommendedName>
        <fullName evidence="3">Membrane or secreted protein</fullName>
    </recommendedName>
</protein>
<reference evidence="1 2" key="1">
    <citation type="submission" date="2018-03" db="EMBL/GenBank/DDBJ databases">
        <title>Mesoflavibacter sp. HG37 and Mesoflavibacter sp. HG96 sp.nov., two marine bacteria isolated from seawater of Western Pacific Ocean.</title>
        <authorList>
            <person name="Cheng H."/>
            <person name="Wu Y.-H."/>
            <person name="Guo L.-L."/>
            <person name="Xu X.-W."/>
        </authorList>
    </citation>
    <scope>NUCLEOTIDE SEQUENCE [LARGE SCALE GENOMIC DNA]</scope>
    <source>
        <strain evidence="1 2">KCTC 32269</strain>
    </source>
</reference>
<evidence type="ECO:0000313" key="1">
    <source>
        <dbReference type="EMBL" id="PSG89935.1"/>
    </source>
</evidence>